<proteinExistence type="predicted"/>
<evidence type="ECO:0000256" key="1">
    <source>
        <dbReference type="SAM" id="Phobius"/>
    </source>
</evidence>
<comment type="caution">
    <text evidence="2">The sequence shown here is derived from an EMBL/GenBank/DDBJ whole genome shotgun (WGS) entry which is preliminary data.</text>
</comment>
<accession>A0ABN7X3T5</accession>
<evidence type="ECO:0000313" key="3">
    <source>
        <dbReference type="Proteomes" id="UP000789901"/>
    </source>
</evidence>
<dbReference type="EMBL" id="CAJVQB010087732">
    <property type="protein sequence ID" value="CAG8847455.1"/>
    <property type="molecule type" value="Genomic_DNA"/>
</dbReference>
<name>A0ABN7X3T5_GIGMA</name>
<reference evidence="2 3" key="1">
    <citation type="submission" date="2021-06" db="EMBL/GenBank/DDBJ databases">
        <authorList>
            <person name="Kallberg Y."/>
            <person name="Tangrot J."/>
            <person name="Rosling A."/>
        </authorList>
    </citation>
    <scope>NUCLEOTIDE SEQUENCE [LARGE SCALE GENOMIC DNA]</scope>
    <source>
        <strain evidence="2 3">120-4 pot B 10/14</strain>
    </source>
</reference>
<feature type="non-terminal residue" evidence="2">
    <location>
        <position position="171"/>
    </location>
</feature>
<evidence type="ECO:0000313" key="2">
    <source>
        <dbReference type="EMBL" id="CAG8847455.1"/>
    </source>
</evidence>
<keyword evidence="3" id="KW-1185">Reference proteome</keyword>
<feature type="transmembrane region" description="Helical" evidence="1">
    <location>
        <begin position="82"/>
        <end position="106"/>
    </location>
</feature>
<keyword evidence="1" id="KW-0812">Transmembrane</keyword>
<protein>
    <submittedName>
        <fullName evidence="2">4791_t:CDS:1</fullName>
    </submittedName>
</protein>
<keyword evidence="1" id="KW-1133">Transmembrane helix</keyword>
<dbReference type="Proteomes" id="UP000789901">
    <property type="component" value="Unassembled WGS sequence"/>
</dbReference>
<keyword evidence="1" id="KW-0472">Membrane</keyword>
<feature type="transmembrane region" description="Helical" evidence="1">
    <location>
        <begin position="144"/>
        <end position="167"/>
    </location>
</feature>
<feature type="non-terminal residue" evidence="2">
    <location>
        <position position="1"/>
    </location>
</feature>
<organism evidence="2 3">
    <name type="scientific">Gigaspora margarita</name>
    <dbReference type="NCBI Taxonomy" id="4874"/>
    <lineage>
        <taxon>Eukaryota</taxon>
        <taxon>Fungi</taxon>
        <taxon>Fungi incertae sedis</taxon>
        <taxon>Mucoromycota</taxon>
        <taxon>Glomeromycotina</taxon>
        <taxon>Glomeromycetes</taxon>
        <taxon>Diversisporales</taxon>
        <taxon>Gigasporaceae</taxon>
        <taxon>Gigaspora</taxon>
    </lineage>
</organism>
<sequence length="171" mass="19672">ISNVKFSKLPPPTNATSTGFLTCHSKIKNLDQETWYSMILFTSILQIISGVFMLIWSFKYEPLNVFILNGVKTSTTLFNKLLAGYVITTSLAVDWALFFQFVRLYLTTKKISRDGYTNLPQHTSDERESEEYDQLNHKHHCHNYVFYLAFAAFWHILGNVIGAFFLIEGLG</sequence>
<gene>
    <name evidence="2" type="ORF">GMARGA_LOCUS38677</name>
</gene>
<feature type="transmembrane region" description="Helical" evidence="1">
    <location>
        <begin position="35"/>
        <end position="58"/>
    </location>
</feature>